<evidence type="ECO:0000313" key="6">
    <source>
        <dbReference type="Ensembl" id="ENSSORP00005011303.1"/>
    </source>
</evidence>
<evidence type="ECO:0000259" key="5">
    <source>
        <dbReference type="PROSITE" id="PS01180"/>
    </source>
</evidence>
<keyword evidence="2" id="KW-1015">Disulfide bond</keyword>
<reference evidence="6" key="3">
    <citation type="submission" date="2025-09" db="UniProtKB">
        <authorList>
            <consortium name="Ensembl"/>
        </authorList>
    </citation>
    <scope>IDENTIFICATION</scope>
</reference>
<dbReference type="SUPFAM" id="SSF49854">
    <property type="entry name" value="Spermadhesin, CUB domain"/>
    <property type="match status" value="1"/>
</dbReference>
<comment type="caution">
    <text evidence="3">Lacks conserved residue(s) required for the propagation of feature annotation.</text>
</comment>
<keyword evidence="7" id="KW-1185">Reference proteome</keyword>
<dbReference type="PANTHER" id="PTHR24251">
    <property type="entry name" value="OVOCHYMASE-RELATED"/>
    <property type="match status" value="1"/>
</dbReference>
<dbReference type="FunFam" id="2.60.120.290:FF:000005">
    <property type="entry name" value="Procollagen C-endopeptidase enhancer 1"/>
    <property type="match status" value="1"/>
</dbReference>
<dbReference type="AlphaFoldDB" id="A0A672Z3H3"/>
<sequence>IFIFLLIYFLIILSCCITGKYFMGEKKQKNNLKKVSYKEKKMNSTEFWALDEQCEIACQNYNSPLTCFGLCVFTECGGQKTGPYGFVSSPNHPMPYPHQQLCIWYISVEEGHVITLSFRNFSLETQDVCEFDYVEVHDSVDTRAQRIMGRFCGTTFPPDLTSSGPHMTVVFVTDEGVADSGFNATYQAYLCTYTYIGVFKENLTLTSIHTNA</sequence>
<keyword evidence="4" id="KW-1133">Transmembrane helix</keyword>
<dbReference type="Gene3D" id="2.60.120.290">
    <property type="entry name" value="Spermadhesin, CUB domain"/>
    <property type="match status" value="1"/>
</dbReference>
<proteinExistence type="predicted"/>
<dbReference type="InParanoid" id="A0A672Z3H3"/>
<accession>A0A672Z3H3</accession>
<dbReference type="PANTHER" id="PTHR24251:SF50">
    <property type="entry name" value="ATTRACTIN-LIKE 1A"/>
    <property type="match status" value="1"/>
</dbReference>
<dbReference type="Pfam" id="PF00431">
    <property type="entry name" value="CUB"/>
    <property type="match status" value="1"/>
</dbReference>
<evidence type="ECO:0000256" key="1">
    <source>
        <dbReference type="ARBA" id="ARBA00022737"/>
    </source>
</evidence>
<dbReference type="Ensembl" id="ENSSORT00005011683.1">
    <property type="protein sequence ID" value="ENSSORP00005011303.1"/>
    <property type="gene ID" value="ENSSORG00005006061.1"/>
</dbReference>
<keyword evidence="1" id="KW-0677">Repeat</keyword>
<dbReference type="InterPro" id="IPR000859">
    <property type="entry name" value="CUB_dom"/>
</dbReference>
<feature type="domain" description="CUB" evidence="5">
    <location>
        <begin position="76"/>
        <end position="189"/>
    </location>
</feature>
<dbReference type="Proteomes" id="UP000472271">
    <property type="component" value="Chromosome 13"/>
</dbReference>
<organism evidence="6 7">
    <name type="scientific">Sphaeramia orbicularis</name>
    <name type="common">orbiculate cardinalfish</name>
    <dbReference type="NCBI Taxonomy" id="375764"/>
    <lineage>
        <taxon>Eukaryota</taxon>
        <taxon>Metazoa</taxon>
        <taxon>Chordata</taxon>
        <taxon>Craniata</taxon>
        <taxon>Vertebrata</taxon>
        <taxon>Euteleostomi</taxon>
        <taxon>Actinopterygii</taxon>
        <taxon>Neopterygii</taxon>
        <taxon>Teleostei</taxon>
        <taxon>Neoteleostei</taxon>
        <taxon>Acanthomorphata</taxon>
        <taxon>Gobiaria</taxon>
        <taxon>Kurtiformes</taxon>
        <taxon>Apogonoidei</taxon>
        <taxon>Apogonidae</taxon>
        <taxon>Apogoninae</taxon>
        <taxon>Sphaeramia</taxon>
    </lineage>
</organism>
<keyword evidence="4" id="KW-0812">Transmembrane</keyword>
<keyword evidence="4" id="KW-0472">Membrane</keyword>
<dbReference type="InterPro" id="IPR035914">
    <property type="entry name" value="Sperma_CUB_dom_sf"/>
</dbReference>
<feature type="transmembrane region" description="Helical" evidence="4">
    <location>
        <begin position="6"/>
        <end position="23"/>
    </location>
</feature>
<evidence type="ECO:0000313" key="7">
    <source>
        <dbReference type="Proteomes" id="UP000472271"/>
    </source>
</evidence>
<evidence type="ECO:0000256" key="3">
    <source>
        <dbReference type="PROSITE-ProRule" id="PRU00059"/>
    </source>
</evidence>
<reference evidence="6" key="1">
    <citation type="submission" date="2019-06" db="EMBL/GenBank/DDBJ databases">
        <authorList>
            <consortium name="Wellcome Sanger Institute Data Sharing"/>
        </authorList>
    </citation>
    <scope>NUCLEOTIDE SEQUENCE [LARGE SCALE GENOMIC DNA]</scope>
</reference>
<evidence type="ECO:0000256" key="4">
    <source>
        <dbReference type="SAM" id="Phobius"/>
    </source>
</evidence>
<dbReference type="PROSITE" id="PS01180">
    <property type="entry name" value="CUB"/>
    <property type="match status" value="1"/>
</dbReference>
<protein>
    <recommendedName>
        <fullName evidence="5">CUB domain-containing protein</fullName>
    </recommendedName>
</protein>
<dbReference type="CDD" id="cd00041">
    <property type="entry name" value="CUB"/>
    <property type="match status" value="1"/>
</dbReference>
<name>A0A672Z3H3_9TELE</name>
<reference evidence="6" key="2">
    <citation type="submission" date="2025-08" db="UniProtKB">
        <authorList>
            <consortium name="Ensembl"/>
        </authorList>
    </citation>
    <scope>IDENTIFICATION</scope>
</reference>
<evidence type="ECO:0000256" key="2">
    <source>
        <dbReference type="ARBA" id="ARBA00023157"/>
    </source>
</evidence>
<dbReference type="SMART" id="SM00042">
    <property type="entry name" value="CUB"/>
    <property type="match status" value="1"/>
</dbReference>